<organism evidence="3 4">
    <name type="scientific">Lysobacter spongiicola DSM 21749</name>
    <dbReference type="NCBI Taxonomy" id="1122188"/>
    <lineage>
        <taxon>Bacteria</taxon>
        <taxon>Pseudomonadati</taxon>
        <taxon>Pseudomonadota</taxon>
        <taxon>Gammaproteobacteria</taxon>
        <taxon>Lysobacterales</taxon>
        <taxon>Lysobacteraceae</taxon>
        <taxon>Novilysobacter</taxon>
    </lineage>
</organism>
<reference evidence="3 4" key="1">
    <citation type="submission" date="2017-02" db="EMBL/GenBank/DDBJ databases">
        <authorList>
            <person name="Peterson S.W."/>
        </authorList>
    </citation>
    <scope>NUCLEOTIDE SEQUENCE [LARGE SCALE GENOMIC DNA]</scope>
    <source>
        <strain evidence="3 4">DSM 21749</strain>
    </source>
</reference>
<dbReference type="SUPFAM" id="SSF56322">
    <property type="entry name" value="ADC synthase"/>
    <property type="match status" value="1"/>
</dbReference>
<keyword evidence="4" id="KW-1185">Reference proteome</keyword>
<dbReference type="GO" id="GO:0000162">
    <property type="term" value="P:L-tryptophan biosynthetic process"/>
    <property type="evidence" value="ECO:0007669"/>
    <property type="project" value="TreeGrafter"/>
</dbReference>
<dbReference type="InterPro" id="IPR015890">
    <property type="entry name" value="Chorismate_C"/>
</dbReference>
<evidence type="ECO:0000259" key="2">
    <source>
        <dbReference type="Pfam" id="PF04715"/>
    </source>
</evidence>
<dbReference type="Pfam" id="PF00425">
    <property type="entry name" value="Chorismate_bind"/>
    <property type="match status" value="1"/>
</dbReference>
<accession>A0A1T4NVS4</accession>
<dbReference type="PANTHER" id="PTHR11236">
    <property type="entry name" value="AMINOBENZOATE/ANTHRANILATE SYNTHASE"/>
    <property type="match status" value="1"/>
</dbReference>
<dbReference type="EMBL" id="FUXP01000002">
    <property type="protein sequence ID" value="SJZ83364.1"/>
    <property type="molecule type" value="Genomic_DNA"/>
</dbReference>
<dbReference type="NCBIfam" id="NF006563">
    <property type="entry name" value="PRK09070.1"/>
    <property type="match status" value="1"/>
</dbReference>
<dbReference type="InterPro" id="IPR010118">
    <property type="entry name" value="Para-NH2Bz/anthranilate_synth"/>
</dbReference>
<name>A0A1T4NVS4_9GAMM</name>
<dbReference type="InterPro" id="IPR019999">
    <property type="entry name" value="Anth_synth_I-like"/>
</dbReference>
<dbReference type="RefSeq" id="WP_078757561.1">
    <property type="nucleotide sequence ID" value="NZ_FUXP01000002.1"/>
</dbReference>
<dbReference type="Proteomes" id="UP000190061">
    <property type="component" value="Unassembled WGS sequence"/>
</dbReference>
<feature type="domain" description="Anthranilate synthase component I N-terminal" evidence="2">
    <location>
        <begin position="18"/>
        <end position="143"/>
    </location>
</feature>
<evidence type="ECO:0000313" key="4">
    <source>
        <dbReference type="Proteomes" id="UP000190061"/>
    </source>
</evidence>
<dbReference type="Pfam" id="PF04715">
    <property type="entry name" value="Anth_synt_I_N"/>
    <property type="match status" value="1"/>
</dbReference>
<dbReference type="NCBIfam" id="TIGR01824">
    <property type="entry name" value="PabB-clade2"/>
    <property type="match status" value="1"/>
</dbReference>
<gene>
    <name evidence="3" type="ORF">SAMN02745674_00935</name>
</gene>
<dbReference type="PRINTS" id="PR00095">
    <property type="entry name" value="ANTSNTHASEI"/>
</dbReference>
<dbReference type="InterPro" id="IPR005801">
    <property type="entry name" value="ADC_synthase"/>
</dbReference>
<proteinExistence type="predicted"/>
<evidence type="ECO:0000259" key="1">
    <source>
        <dbReference type="Pfam" id="PF00425"/>
    </source>
</evidence>
<dbReference type="PANTHER" id="PTHR11236:SF9">
    <property type="entry name" value="ANTHRANILATE SYNTHASE COMPONENT 1"/>
    <property type="match status" value="1"/>
</dbReference>
<protein>
    <submittedName>
        <fullName evidence="3">Anthranilate synthase component 1</fullName>
    </submittedName>
</protein>
<dbReference type="OrthoDB" id="9803598at2"/>
<dbReference type="STRING" id="1122188.SAMN02745674_00935"/>
<sequence length="457" mass="49719">MLLTRPLSPDLDLLDLHRLAPRRYPVLLESSAHGTAHGRWDMLLAADGTRLQLDADGVTRDGAGVVQDGDFLEALDLAWRAERTPRDEPRWPFRGGWALLLGYEMARQVEPVLTLPDATGGLPVALALRCPAAILRDHVTGDCLLVAEQGRARMLDTLEADAANARGQPPLPAWTPPATLEEDPPERYIQGVRTILDYLAAGDVFQANLSRAWRAMFDAPPGPAALFQRLRENNPAPFAGLFAGEGWSVVSASPERLVSVRGGLAETRPIAGTRPRIPGDDDADRVRELAGHPKERAEHVMLIDLERNDLGRVCLPGSVEVDELMTVESYAHVHHIVSNVRGQLREGVSPGEVIRATFPGGTITGCPKVRCMQVIAELEEEGRGSYTGAMGWLNRDGDMDLNILIRSAELEGRQLRFRTGAGIVADSDPSRELDETRAKAKGMLRALGIDLSPGTEA</sequence>
<dbReference type="AlphaFoldDB" id="A0A1T4NVS4"/>
<dbReference type="InterPro" id="IPR006805">
    <property type="entry name" value="Anth_synth_I_N"/>
</dbReference>
<feature type="domain" description="Chorismate-utilising enzyme C-terminal" evidence="1">
    <location>
        <begin position="186"/>
        <end position="439"/>
    </location>
</feature>
<evidence type="ECO:0000313" key="3">
    <source>
        <dbReference type="EMBL" id="SJZ83364.1"/>
    </source>
</evidence>
<dbReference type="Gene3D" id="3.60.120.10">
    <property type="entry name" value="Anthranilate synthase"/>
    <property type="match status" value="1"/>
</dbReference>